<keyword evidence="7 12" id="KW-0220">Diaminopimelate biosynthesis</keyword>
<dbReference type="Pfam" id="PF00701">
    <property type="entry name" value="DHDPS"/>
    <property type="match status" value="1"/>
</dbReference>
<keyword evidence="5 12" id="KW-0963">Cytoplasm</keyword>
<dbReference type="UniPathway" id="UPA00034">
    <property type="reaction ID" value="UER00017"/>
</dbReference>
<keyword evidence="10 12" id="KW-0704">Schiff base</keyword>
<evidence type="ECO:0000256" key="2">
    <source>
        <dbReference type="ARBA" id="ARBA00005120"/>
    </source>
</evidence>
<gene>
    <name evidence="12 16" type="primary">dapA</name>
    <name evidence="16" type="ORF">GQ588_06070</name>
</gene>
<dbReference type="CDD" id="cd00950">
    <property type="entry name" value="DHDPS"/>
    <property type="match status" value="1"/>
</dbReference>
<keyword evidence="6 12" id="KW-0028">Amino-acid biosynthesis</keyword>
<dbReference type="GO" id="GO:0008840">
    <property type="term" value="F:4-hydroxy-tetrahydrodipicolinate synthase activity"/>
    <property type="evidence" value="ECO:0007669"/>
    <property type="project" value="UniProtKB-UniRule"/>
</dbReference>
<evidence type="ECO:0000256" key="8">
    <source>
        <dbReference type="ARBA" id="ARBA00023154"/>
    </source>
</evidence>
<dbReference type="InterPro" id="IPR020624">
    <property type="entry name" value="Schiff_base-form_aldolases_CS"/>
</dbReference>
<dbReference type="HAMAP" id="MF_00418">
    <property type="entry name" value="DapA"/>
    <property type="match status" value="1"/>
</dbReference>
<evidence type="ECO:0000256" key="1">
    <source>
        <dbReference type="ARBA" id="ARBA00003294"/>
    </source>
</evidence>
<evidence type="ECO:0000256" key="5">
    <source>
        <dbReference type="ARBA" id="ARBA00022490"/>
    </source>
</evidence>
<feature type="site" description="Part of a proton relay during catalysis" evidence="12">
    <location>
        <position position="106"/>
    </location>
</feature>
<dbReference type="GO" id="GO:0005829">
    <property type="term" value="C:cytosol"/>
    <property type="evidence" value="ECO:0007669"/>
    <property type="project" value="TreeGrafter"/>
</dbReference>
<feature type="binding site" evidence="12 15">
    <location>
        <position position="45"/>
    </location>
    <ligand>
        <name>pyruvate</name>
        <dbReference type="ChEBI" id="CHEBI:15361"/>
    </ligand>
</feature>
<organism evidence="16 17">
    <name type="scientific">Dehalobacter restrictus</name>
    <dbReference type="NCBI Taxonomy" id="55583"/>
    <lineage>
        <taxon>Bacteria</taxon>
        <taxon>Bacillati</taxon>
        <taxon>Bacillota</taxon>
        <taxon>Clostridia</taxon>
        <taxon>Eubacteriales</taxon>
        <taxon>Desulfitobacteriaceae</taxon>
        <taxon>Dehalobacter</taxon>
    </lineage>
</organism>
<dbReference type="Gene3D" id="3.20.20.70">
    <property type="entry name" value="Aldolase class I"/>
    <property type="match status" value="1"/>
</dbReference>
<proteinExistence type="inferred from homology"/>
<dbReference type="NCBIfam" id="TIGR00674">
    <property type="entry name" value="dapA"/>
    <property type="match status" value="1"/>
</dbReference>
<keyword evidence="9 12" id="KW-0456">Lyase</keyword>
<comment type="catalytic activity">
    <reaction evidence="11 12">
        <text>L-aspartate 4-semialdehyde + pyruvate = (2S,4S)-4-hydroxy-2,3,4,5-tetrahydrodipicolinate + H2O + H(+)</text>
        <dbReference type="Rhea" id="RHEA:34171"/>
        <dbReference type="ChEBI" id="CHEBI:15361"/>
        <dbReference type="ChEBI" id="CHEBI:15377"/>
        <dbReference type="ChEBI" id="CHEBI:15378"/>
        <dbReference type="ChEBI" id="CHEBI:67139"/>
        <dbReference type="ChEBI" id="CHEBI:537519"/>
        <dbReference type="EC" id="4.3.3.7"/>
    </reaction>
</comment>
<accession>A0A857DI01</accession>
<evidence type="ECO:0000256" key="3">
    <source>
        <dbReference type="ARBA" id="ARBA00007592"/>
    </source>
</evidence>
<dbReference type="PROSITE" id="PS00665">
    <property type="entry name" value="DHDPS_1"/>
    <property type="match status" value="1"/>
</dbReference>
<comment type="subcellular location">
    <subcellularLocation>
        <location evidence="12">Cytoplasm</location>
    </subcellularLocation>
</comment>
<dbReference type="PANTHER" id="PTHR12128">
    <property type="entry name" value="DIHYDRODIPICOLINATE SYNTHASE"/>
    <property type="match status" value="1"/>
</dbReference>
<reference evidence="16 17" key="1">
    <citation type="submission" date="2019-12" db="EMBL/GenBank/DDBJ databases">
        <title>Sequence classification of anaerobic respiratory reductive dehalogenases: First we see many, then we see few.</title>
        <authorList>
            <person name="Molenda O."/>
            <person name="Puentes Jacome L.A."/>
            <person name="Cao X."/>
            <person name="Nesbo C.L."/>
            <person name="Tang S."/>
            <person name="Morson N."/>
            <person name="Patron J."/>
            <person name="Lomheim L."/>
            <person name="Wishart D.S."/>
            <person name="Edwards E.A."/>
        </authorList>
    </citation>
    <scope>NUCLEOTIDE SEQUENCE [LARGE SCALE GENOMIC DNA]</scope>
    <source>
        <strain evidence="16 17">12DCA</strain>
    </source>
</reference>
<dbReference type="GO" id="GO:0009089">
    <property type="term" value="P:lysine biosynthetic process via diaminopimelate"/>
    <property type="evidence" value="ECO:0007669"/>
    <property type="project" value="UniProtKB-UniRule"/>
</dbReference>
<sequence>MFGSVLTAMVTPFNDKLEIDYPAAAILARYLVENGTEGIVVAGTTGESPNLTGEEKLNLFTTVKEAVGDTCKVIAGVGTYSTRESVELAEKVSNQLDGIMAVVPYYSKPSQEGLYEHFKAIAAATDLPVMLYNIPGRTVINLLPSTVAKLAGISNIVCIKEAAGSMDQVSELKKELSSTFAIYSGDDSLTLPMLSLGGAGIVSVASHLIGTQMQKMVAAFKAGDMEKALKWHLLLFPIFKGMFVATNPVPVKYLLNEVGIKAGGYRLPIVGPTQTEQASLKELLTNIRNLPEEV</sequence>
<evidence type="ECO:0000256" key="7">
    <source>
        <dbReference type="ARBA" id="ARBA00022915"/>
    </source>
</evidence>
<dbReference type="SMART" id="SM01130">
    <property type="entry name" value="DHDPS"/>
    <property type="match status" value="1"/>
</dbReference>
<dbReference type="PIRSF" id="PIRSF001365">
    <property type="entry name" value="DHDPS"/>
    <property type="match status" value="1"/>
</dbReference>
<evidence type="ECO:0000256" key="10">
    <source>
        <dbReference type="ARBA" id="ARBA00023270"/>
    </source>
</evidence>
<dbReference type="Proteomes" id="UP000430508">
    <property type="component" value="Chromosome"/>
</dbReference>
<evidence type="ECO:0000313" key="17">
    <source>
        <dbReference type="Proteomes" id="UP000430508"/>
    </source>
</evidence>
<comment type="caution">
    <text evidence="12">Was originally thought to be a dihydrodipicolinate synthase (DHDPS), catalyzing the condensation of (S)-aspartate-beta-semialdehyde [(S)-ASA] and pyruvate to dihydrodipicolinate (DHDP). However, it was shown in E.coli that the product of the enzymatic reaction is not dihydrodipicolinate but in fact (4S)-4-hydroxy-2,3,4,5-tetrahydro-(2S)-dipicolinic acid (HTPA), and that the consecutive dehydration reaction leading to DHDP is not spontaneous but catalyzed by DapB.</text>
</comment>
<dbReference type="SUPFAM" id="SSF51569">
    <property type="entry name" value="Aldolase"/>
    <property type="match status" value="1"/>
</dbReference>
<evidence type="ECO:0000313" key="16">
    <source>
        <dbReference type="EMBL" id="QHA00248.1"/>
    </source>
</evidence>
<feature type="site" description="Part of a proton relay during catalysis" evidence="12">
    <location>
        <position position="44"/>
    </location>
</feature>
<feature type="active site" description="Proton donor/acceptor" evidence="12 14">
    <location>
        <position position="132"/>
    </location>
</feature>
<comment type="subunit">
    <text evidence="12">Homotetramer; dimer of dimers.</text>
</comment>
<comment type="function">
    <text evidence="1 12">Catalyzes the condensation of (S)-aspartate-beta-semialdehyde [(S)-ASA] and pyruvate to 4-hydroxy-tetrahydrodipicolinate (HTPA).</text>
</comment>
<evidence type="ECO:0000256" key="12">
    <source>
        <dbReference type="HAMAP-Rule" id="MF_00418"/>
    </source>
</evidence>
<dbReference type="AlphaFoldDB" id="A0A857DI01"/>
<evidence type="ECO:0000256" key="14">
    <source>
        <dbReference type="PIRSR" id="PIRSR001365-1"/>
    </source>
</evidence>
<comment type="similarity">
    <text evidence="3 12 13">Belongs to the DapA family.</text>
</comment>
<dbReference type="EC" id="4.3.3.7" evidence="4 12"/>
<evidence type="ECO:0000256" key="13">
    <source>
        <dbReference type="PIRNR" id="PIRNR001365"/>
    </source>
</evidence>
<comment type="pathway">
    <text evidence="2 12">Amino-acid biosynthesis; L-lysine biosynthesis via DAP pathway; (S)-tetrahydrodipicolinate from L-aspartate: step 3/4.</text>
</comment>
<evidence type="ECO:0000256" key="11">
    <source>
        <dbReference type="ARBA" id="ARBA00047836"/>
    </source>
</evidence>
<keyword evidence="8 12" id="KW-0457">Lysine biosynthesis</keyword>
<evidence type="ECO:0000256" key="15">
    <source>
        <dbReference type="PIRSR" id="PIRSR001365-2"/>
    </source>
</evidence>
<evidence type="ECO:0000256" key="6">
    <source>
        <dbReference type="ARBA" id="ARBA00022605"/>
    </source>
</evidence>
<evidence type="ECO:0000256" key="4">
    <source>
        <dbReference type="ARBA" id="ARBA00012086"/>
    </source>
</evidence>
<dbReference type="InterPro" id="IPR002220">
    <property type="entry name" value="DapA-like"/>
</dbReference>
<feature type="active site" description="Schiff-base intermediate with substrate" evidence="12 14">
    <location>
        <position position="160"/>
    </location>
</feature>
<dbReference type="EMBL" id="CP046996">
    <property type="protein sequence ID" value="QHA00248.1"/>
    <property type="molecule type" value="Genomic_DNA"/>
</dbReference>
<dbReference type="PANTHER" id="PTHR12128:SF66">
    <property type="entry name" value="4-HYDROXY-2-OXOGLUTARATE ALDOLASE, MITOCHONDRIAL"/>
    <property type="match status" value="1"/>
</dbReference>
<dbReference type="PRINTS" id="PR00146">
    <property type="entry name" value="DHPICSNTHASE"/>
</dbReference>
<feature type="binding site" evidence="12 15">
    <location>
        <position position="202"/>
    </location>
    <ligand>
        <name>pyruvate</name>
        <dbReference type="ChEBI" id="CHEBI:15361"/>
    </ligand>
</feature>
<evidence type="ECO:0000256" key="9">
    <source>
        <dbReference type="ARBA" id="ARBA00023239"/>
    </source>
</evidence>
<dbReference type="GO" id="GO:0019877">
    <property type="term" value="P:diaminopimelate biosynthetic process"/>
    <property type="evidence" value="ECO:0007669"/>
    <property type="project" value="UniProtKB-UniRule"/>
</dbReference>
<dbReference type="RefSeq" id="WP_019226755.1">
    <property type="nucleotide sequence ID" value="NZ_CP046996.1"/>
</dbReference>
<name>A0A857DI01_9FIRM</name>
<dbReference type="InterPro" id="IPR013785">
    <property type="entry name" value="Aldolase_TIM"/>
</dbReference>
<protein>
    <recommendedName>
        <fullName evidence="4 12">4-hydroxy-tetrahydrodipicolinate synthase</fullName>
        <shortName evidence="12">HTPA synthase</shortName>
        <ecNumber evidence="4 12">4.3.3.7</ecNumber>
    </recommendedName>
</protein>
<dbReference type="InterPro" id="IPR005263">
    <property type="entry name" value="DapA"/>
</dbReference>